<name>A0ABR9EDK0_9GAMM</name>
<dbReference type="Proteomes" id="UP000615755">
    <property type="component" value="Unassembled WGS sequence"/>
</dbReference>
<protein>
    <submittedName>
        <fullName evidence="2">Sigma-E factor negative regulatory protein RseC</fullName>
    </submittedName>
</protein>
<sequence>MIEQTLQVVSVDGTTAYLQAEQKPACAGCNGKCGSQIFSKLFGTHSKTFPIELEHVVEVGQQIRLSLDDRHIVRNAFFVYMFPLLGAFFALFIGAVGFSLPEPWQIFCAVIGGFLGFLIAKQQVKRLKHEVRLVKVYPISIPLTQIDGDCGK</sequence>
<dbReference type="Pfam" id="PF04246">
    <property type="entry name" value="RseC_MucC"/>
    <property type="match status" value="1"/>
</dbReference>
<feature type="transmembrane region" description="Helical" evidence="1">
    <location>
        <begin position="104"/>
        <end position="120"/>
    </location>
</feature>
<evidence type="ECO:0000256" key="1">
    <source>
        <dbReference type="SAM" id="Phobius"/>
    </source>
</evidence>
<comment type="caution">
    <text evidence="2">The sequence shown here is derived from an EMBL/GenBank/DDBJ whole genome shotgun (WGS) entry which is preliminary data.</text>
</comment>
<dbReference type="PIRSF" id="PIRSF004923">
    <property type="entry name" value="RseC"/>
    <property type="match status" value="1"/>
</dbReference>
<dbReference type="EMBL" id="AQGV01000012">
    <property type="protein sequence ID" value="MBE0368852.1"/>
    <property type="molecule type" value="Genomic_DNA"/>
</dbReference>
<keyword evidence="1" id="KW-0472">Membrane</keyword>
<organism evidence="2 3">
    <name type="scientific">Pseudoalteromonas aurantia 208</name>
    <dbReference type="NCBI Taxonomy" id="1314867"/>
    <lineage>
        <taxon>Bacteria</taxon>
        <taxon>Pseudomonadati</taxon>
        <taxon>Pseudomonadota</taxon>
        <taxon>Gammaproteobacteria</taxon>
        <taxon>Alteromonadales</taxon>
        <taxon>Pseudoalteromonadaceae</taxon>
        <taxon>Pseudoalteromonas</taxon>
    </lineage>
</organism>
<dbReference type="InterPro" id="IPR007359">
    <property type="entry name" value="SigmaE_reg_RseC_MucC"/>
</dbReference>
<dbReference type="PANTHER" id="PTHR35867:SF1">
    <property type="entry name" value="PROTEIN RSEC"/>
    <property type="match status" value="1"/>
</dbReference>
<keyword evidence="1" id="KW-0812">Transmembrane</keyword>
<proteinExistence type="predicted"/>
<dbReference type="InterPro" id="IPR026268">
    <property type="entry name" value="RseC"/>
</dbReference>
<gene>
    <name evidence="2" type="primary">rseC</name>
    <name evidence="2" type="ORF">PAUR_a2568</name>
</gene>
<evidence type="ECO:0000313" key="3">
    <source>
        <dbReference type="Proteomes" id="UP000615755"/>
    </source>
</evidence>
<evidence type="ECO:0000313" key="2">
    <source>
        <dbReference type="EMBL" id="MBE0368852.1"/>
    </source>
</evidence>
<keyword evidence="3" id="KW-1185">Reference proteome</keyword>
<dbReference type="RefSeq" id="WP_192508070.1">
    <property type="nucleotide sequence ID" value="NZ_AQGV01000012.1"/>
</dbReference>
<dbReference type="PANTHER" id="PTHR35867">
    <property type="entry name" value="PROTEIN RSEC"/>
    <property type="match status" value="1"/>
</dbReference>
<accession>A0ABR9EDK0</accession>
<reference evidence="2 3" key="1">
    <citation type="submission" date="2015-03" db="EMBL/GenBank/DDBJ databases">
        <title>Genome sequence of Pseudoalteromonas aurantia.</title>
        <authorList>
            <person name="Xie B.-B."/>
            <person name="Rong J.-C."/>
            <person name="Qin Q.-L."/>
            <person name="Zhang Y.-Z."/>
        </authorList>
    </citation>
    <scope>NUCLEOTIDE SEQUENCE [LARGE SCALE GENOMIC DNA]</scope>
    <source>
        <strain evidence="2 3">208</strain>
    </source>
</reference>
<keyword evidence="1" id="KW-1133">Transmembrane helix</keyword>
<feature type="transmembrane region" description="Helical" evidence="1">
    <location>
        <begin position="77"/>
        <end position="98"/>
    </location>
</feature>